<dbReference type="GO" id="GO:0004073">
    <property type="term" value="F:aspartate-semialdehyde dehydrogenase activity"/>
    <property type="evidence" value="ECO:0007669"/>
    <property type="project" value="UniProtKB-EC"/>
</dbReference>
<dbReference type="EC" id="1.2.1.11" evidence="2"/>
<dbReference type="Proteomes" id="UP000008367">
    <property type="component" value="Unassembled WGS sequence"/>
</dbReference>
<feature type="non-terminal residue" evidence="2">
    <location>
        <position position="70"/>
    </location>
</feature>
<evidence type="ECO:0000313" key="2">
    <source>
        <dbReference type="EMBL" id="EKM28738.1"/>
    </source>
</evidence>
<evidence type="ECO:0000256" key="1">
    <source>
        <dbReference type="SAM" id="MobiDB-lite"/>
    </source>
</evidence>
<keyword evidence="2" id="KW-0560">Oxidoreductase</keyword>
<name>A0A454CQT8_VIBHA</name>
<feature type="non-terminal residue" evidence="2">
    <location>
        <position position="1"/>
    </location>
</feature>
<comment type="caution">
    <text evidence="2">The sequence shown here is derived from an EMBL/GenBank/DDBJ whole genome shotgun (WGS) entry which is preliminary data.</text>
</comment>
<organism evidence="2 3">
    <name type="scientific">Vibrio harveyi</name>
    <name type="common">Beneckea harveyi</name>
    <dbReference type="NCBI Taxonomy" id="669"/>
    <lineage>
        <taxon>Bacteria</taxon>
        <taxon>Pseudomonadati</taxon>
        <taxon>Pseudomonadota</taxon>
        <taxon>Gammaproteobacteria</taxon>
        <taxon>Vibrionales</taxon>
        <taxon>Vibrionaceae</taxon>
        <taxon>Vibrio</taxon>
    </lineage>
</organism>
<sequence length="70" mass="7411">ALTESETADLEAPVADAEEDALASMADEPALTESETADLEASVAEAEEEFNFDDLELPEFSEEDALASMA</sequence>
<accession>A0A454CQT8</accession>
<feature type="region of interest" description="Disordered" evidence="1">
    <location>
        <begin position="1"/>
        <end position="70"/>
    </location>
</feature>
<dbReference type="EMBL" id="AJSR01002402">
    <property type="protein sequence ID" value="EKM28738.1"/>
    <property type="molecule type" value="Genomic_DNA"/>
</dbReference>
<proteinExistence type="predicted"/>
<feature type="compositionally biased region" description="Acidic residues" evidence="1">
    <location>
        <begin position="45"/>
        <end position="70"/>
    </location>
</feature>
<dbReference type="AlphaFoldDB" id="A0A454CQT8"/>
<protein>
    <submittedName>
        <fullName evidence="2">Aspartate-semialdehyde dehydrogenase domain protein</fullName>
        <ecNumber evidence="2">1.2.1.11</ecNumber>
    </submittedName>
</protein>
<reference evidence="2 3" key="1">
    <citation type="submission" date="2012-10" db="EMBL/GenBank/DDBJ databases">
        <title>Genome sequence of Vibrio Cholerae HENC-02.</title>
        <authorList>
            <person name="Eppinger M."/>
            <person name="Hasan N.A."/>
            <person name="Sengamalay N."/>
            <person name="Hine E."/>
            <person name="Su Q."/>
            <person name="Daugherty S.C."/>
            <person name="Young S."/>
            <person name="Sadzewicz L."/>
            <person name="Tallon L."/>
            <person name="Cebula T.A."/>
            <person name="Ravel J."/>
            <person name="Colwell R.R."/>
        </authorList>
    </citation>
    <scope>NUCLEOTIDE SEQUENCE [LARGE SCALE GENOMIC DNA]</scope>
    <source>
        <strain evidence="2 3">HENC-02</strain>
    </source>
</reference>
<evidence type="ECO:0000313" key="3">
    <source>
        <dbReference type="Proteomes" id="UP000008367"/>
    </source>
</evidence>
<gene>
    <name evidence="2" type="ORF">VCHENC02_5393</name>
</gene>